<dbReference type="PANTHER" id="PTHR40763">
    <property type="entry name" value="MEMBRANE PROTEIN-RELATED"/>
    <property type="match status" value="1"/>
</dbReference>
<accession>A0A852TNC9</accession>
<evidence type="ECO:0000256" key="1">
    <source>
        <dbReference type="SAM" id="MobiDB-lite"/>
    </source>
</evidence>
<dbReference type="AlphaFoldDB" id="A0A852TNC9"/>
<dbReference type="PANTHER" id="PTHR40763:SF4">
    <property type="entry name" value="DUF1707 DOMAIN-CONTAINING PROTEIN"/>
    <property type="match status" value="1"/>
</dbReference>
<evidence type="ECO:0008006" key="6">
    <source>
        <dbReference type="Google" id="ProtNLM"/>
    </source>
</evidence>
<dbReference type="Pfam" id="PF08044">
    <property type="entry name" value="DUF1707"/>
    <property type="match status" value="1"/>
</dbReference>
<sequence>MTRIVNQDPLPQAGAMRASDADRDLVARRLSDALAEGRLTREEHEERLDSAYRAKTIGELAPLTRDLPGADRPVPSAPADGSGSSASDLELIASGVGSENIVAVFGAAERKGRWLVEPRTNVSAMFGGVELDLREAILSQREVTVQCALVFGCLDLVVPPGVRVVNEASGIFGGVSLKHADASLPPEAPTVRVTGVCVFGGVEAKTREVGAEK</sequence>
<keyword evidence="5" id="KW-1185">Reference proteome</keyword>
<dbReference type="Pfam" id="PF09922">
    <property type="entry name" value="LiaF-like_C"/>
    <property type="match status" value="1"/>
</dbReference>
<feature type="region of interest" description="Disordered" evidence="1">
    <location>
        <begin position="64"/>
        <end position="86"/>
    </location>
</feature>
<dbReference type="Proteomes" id="UP000589036">
    <property type="component" value="Unassembled WGS sequence"/>
</dbReference>
<feature type="domain" description="Cell wall-active antibiotics response LiaF-like C-terminal" evidence="3">
    <location>
        <begin position="112"/>
        <end position="180"/>
    </location>
</feature>
<feature type="compositionally biased region" description="Low complexity" evidence="1">
    <location>
        <begin position="77"/>
        <end position="86"/>
    </location>
</feature>
<protein>
    <recommendedName>
        <fullName evidence="6">Cell wall-active antibiotics response LiaF-like C-terminal domain-containing protein</fullName>
    </recommendedName>
</protein>
<name>A0A852TNC9_9ACTN</name>
<organism evidence="4 5">
    <name type="scientific">Spinactinospora alkalitolerans</name>
    <dbReference type="NCBI Taxonomy" id="687207"/>
    <lineage>
        <taxon>Bacteria</taxon>
        <taxon>Bacillati</taxon>
        <taxon>Actinomycetota</taxon>
        <taxon>Actinomycetes</taxon>
        <taxon>Streptosporangiales</taxon>
        <taxon>Nocardiopsidaceae</taxon>
        <taxon>Spinactinospora</taxon>
    </lineage>
</organism>
<dbReference type="InterPro" id="IPR024425">
    <property type="entry name" value="LiaF-like_C"/>
</dbReference>
<reference evidence="4 5" key="1">
    <citation type="submission" date="2020-07" db="EMBL/GenBank/DDBJ databases">
        <title>Sequencing the genomes of 1000 actinobacteria strains.</title>
        <authorList>
            <person name="Klenk H.-P."/>
        </authorList>
    </citation>
    <scope>NUCLEOTIDE SEQUENCE [LARGE SCALE GENOMIC DNA]</scope>
    <source>
        <strain evidence="4 5">CXB654</strain>
    </source>
</reference>
<gene>
    <name evidence="4" type="ORF">HDA32_000051</name>
</gene>
<evidence type="ECO:0000259" key="2">
    <source>
        <dbReference type="Pfam" id="PF08044"/>
    </source>
</evidence>
<evidence type="ECO:0000313" key="5">
    <source>
        <dbReference type="Proteomes" id="UP000589036"/>
    </source>
</evidence>
<dbReference type="EMBL" id="JACCCC010000001">
    <property type="protein sequence ID" value="NYE44931.1"/>
    <property type="molecule type" value="Genomic_DNA"/>
</dbReference>
<comment type="caution">
    <text evidence="4">The sequence shown here is derived from an EMBL/GenBank/DDBJ whole genome shotgun (WGS) entry which is preliminary data.</text>
</comment>
<feature type="region of interest" description="Disordered" evidence="1">
    <location>
        <begin position="1"/>
        <end position="21"/>
    </location>
</feature>
<evidence type="ECO:0000259" key="3">
    <source>
        <dbReference type="Pfam" id="PF09922"/>
    </source>
</evidence>
<evidence type="ECO:0000313" key="4">
    <source>
        <dbReference type="EMBL" id="NYE44931.1"/>
    </source>
</evidence>
<dbReference type="RefSeq" id="WP_246334175.1">
    <property type="nucleotide sequence ID" value="NZ_BAAAYY010000005.1"/>
</dbReference>
<dbReference type="InterPro" id="IPR012551">
    <property type="entry name" value="DUF1707_SHOCT-like"/>
</dbReference>
<proteinExistence type="predicted"/>
<feature type="domain" description="DUF1707" evidence="2">
    <location>
        <begin position="16"/>
        <end position="68"/>
    </location>
</feature>